<evidence type="ECO:0000256" key="6">
    <source>
        <dbReference type="SAM" id="Phobius"/>
    </source>
</evidence>
<evidence type="ECO:0000313" key="9">
    <source>
        <dbReference type="Proteomes" id="UP000467214"/>
    </source>
</evidence>
<dbReference type="PANTHER" id="PTHR32089">
    <property type="entry name" value="METHYL-ACCEPTING CHEMOTAXIS PROTEIN MCPB"/>
    <property type="match status" value="1"/>
</dbReference>
<dbReference type="PANTHER" id="PTHR32089:SF112">
    <property type="entry name" value="LYSOZYME-LIKE PROTEIN-RELATED"/>
    <property type="match status" value="1"/>
</dbReference>
<evidence type="ECO:0000256" key="3">
    <source>
        <dbReference type="PROSITE-ProRule" id="PRU00284"/>
    </source>
</evidence>
<dbReference type="Gene3D" id="1.10.287.950">
    <property type="entry name" value="Methyl-accepting chemotaxis protein"/>
    <property type="match status" value="1"/>
</dbReference>
<comment type="caution">
    <text evidence="8">The sequence shown here is derived from an EMBL/GenBank/DDBJ whole genome shotgun (WGS) entry which is preliminary data.</text>
</comment>
<organism evidence="8 9">
    <name type="scientific">Craterilacuibacter sinensis</name>
    <dbReference type="NCBI Taxonomy" id="2686017"/>
    <lineage>
        <taxon>Bacteria</taxon>
        <taxon>Pseudomonadati</taxon>
        <taxon>Pseudomonadota</taxon>
        <taxon>Betaproteobacteria</taxon>
        <taxon>Neisseriales</taxon>
        <taxon>Neisseriaceae</taxon>
        <taxon>Craterilacuibacter</taxon>
    </lineage>
</organism>
<dbReference type="AlphaFoldDB" id="A0A845BNL6"/>
<dbReference type="SUPFAM" id="SSF58104">
    <property type="entry name" value="Methyl-accepting chemotaxis protein (MCP) signaling domain"/>
    <property type="match status" value="1"/>
</dbReference>
<keyword evidence="6" id="KW-1133">Transmembrane helix</keyword>
<keyword evidence="1 3" id="KW-0807">Transducer</keyword>
<dbReference type="EMBL" id="WSSB01000005">
    <property type="protein sequence ID" value="MXR36778.1"/>
    <property type="molecule type" value="Genomic_DNA"/>
</dbReference>
<evidence type="ECO:0000256" key="2">
    <source>
        <dbReference type="ARBA" id="ARBA00029447"/>
    </source>
</evidence>
<feature type="domain" description="Methyl-accepting transducer" evidence="7">
    <location>
        <begin position="218"/>
        <end position="454"/>
    </location>
</feature>
<evidence type="ECO:0000256" key="4">
    <source>
        <dbReference type="SAM" id="Coils"/>
    </source>
</evidence>
<gene>
    <name evidence="8" type="ORF">GQF02_07325</name>
</gene>
<dbReference type="PRINTS" id="PR00260">
    <property type="entry name" value="CHEMTRNSDUCR"/>
</dbReference>
<name>A0A845BNL6_9NEIS</name>
<evidence type="ECO:0000256" key="1">
    <source>
        <dbReference type="ARBA" id="ARBA00023224"/>
    </source>
</evidence>
<sequence>MTLQSITEWFIPAAVRQQQELLIRARTIISAALTAGLIAPLFALSYYKLNHPAMADGILLGCLSLLSGAFALKFSGMVRLVGEYVVLCMFALVSWMVYVNGGVMSTSIVWYAAVPMAAIFINGRNSGTVWSGMTILAIIAMLVLSENHGWLPPTPIAHEEFPKLQAKSLIGLTLTVFILSLSFEKAKARGFEKLEAAREEAENASRIMKEMMAQVTHSIQAATTESRDIASSAGLMADTMTKQRQRAENMVTETRKMSALTQQSAHESQRATTMAEAAGTAAHAGGEAMDAAVQQLNKARAVIDAAAEKLEELGERSTEVDSIVQMIREIADQTNLLALNAAIEAARAGEFGRGFAVVADEVRKLAERTQKATVDIGDKIHLIHEGTQSSIIAMREGNTQMRAGREHTLSAHEKLGGMIANTLELGHLLQQVSMAEAKQNEGFSHFASNITSIESDTRALSAETDTIAHATRQLDRLMAELGKSITTFQTRNTAPHLAPNVRSEPQRYYA</sequence>
<evidence type="ECO:0000313" key="8">
    <source>
        <dbReference type="EMBL" id="MXR36778.1"/>
    </source>
</evidence>
<dbReference type="PROSITE" id="PS50111">
    <property type="entry name" value="CHEMOTAXIS_TRANSDUC_2"/>
    <property type="match status" value="1"/>
</dbReference>
<feature type="transmembrane region" description="Helical" evidence="6">
    <location>
        <begin position="28"/>
        <end position="47"/>
    </location>
</feature>
<keyword evidence="6" id="KW-0472">Membrane</keyword>
<dbReference type="InterPro" id="IPR004090">
    <property type="entry name" value="Chemotax_Me-accpt_rcpt"/>
</dbReference>
<dbReference type="Proteomes" id="UP000467214">
    <property type="component" value="Unassembled WGS sequence"/>
</dbReference>
<dbReference type="GO" id="GO:0016020">
    <property type="term" value="C:membrane"/>
    <property type="evidence" value="ECO:0007669"/>
    <property type="project" value="InterPro"/>
</dbReference>
<protein>
    <submittedName>
        <fullName evidence="8">Methyl-accepting chemotaxis protein</fullName>
    </submittedName>
</protein>
<dbReference type="GO" id="GO:0007165">
    <property type="term" value="P:signal transduction"/>
    <property type="evidence" value="ECO:0007669"/>
    <property type="project" value="UniProtKB-KW"/>
</dbReference>
<evidence type="ECO:0000256" key="5">
    <source>
        <dbReference type="SAM" id="MobiDB-lite"/>
    </source>
</evidence>
<feature type="transmembrane region" description="Helical" evidence="6">
    <location>
        <begin position="104"/>
        <end position="121"/>
    </location>
</feature>
<feature type="coiled-coil region" evidence="4">
    <location>
        <begin position="289"/>
        <end position="316"/>
    </location>
</feature>
<feature type="transmembrane region" description="Helical" evidence="6">
    <location>
        <begin position="164"/>
        <end position="183"/>
    </location>
</feature>
<reference evidence="8 9" key="1">
    <citation type="submission" date="2019-12" db="EMBL/GenBank/DDBJ databases">
        <title>Neisseriaceae gen. nov. sp. Genome sequencing and assembly.</title>
        <authorList>
            <person name="Liu Z."/>
            <person name="Li A."/>
        </authorList>
    </citation>
    <scope>NUCLEOTIDE SEQUENCE [LARGE SCALE GENOMIC DNA]</scope>
    <source>
        <strain evidence="8 9">B2N2-7</strain>
    </source>
</reference>
<keyword evidence="9" id="KW-1185">Reference proteome</keyword>
<feature type="region of interest" description="Disordered" evidence="5">
    <location>
        <begin position="491"/>
        <end position="510"/>
    </location>
</feature>
<dbReference type="SMART" id="SM00283">
    <property type="entry name" value="MA"/>
    <property type="match status" value="1"/>
</dbReference>
<feature type="transmembrane region" description="Helical" evidence="6">
    <location>
        <begin position="128"/>
        <end position="144"/>
    </location>
</feature>
<dbReference type="RefSeq" id="WP_160795995.1">
    <property type="nucleotide sequence ID" value="NZ_WSSB01000005.1"/>
</dbReference>
<dbReference type="Pfam" id="PF00015">
    <property type="entry name" value="MCPsignal"/>
    <property type="match status" value="1"/>
</dbReference>
<comment type="similarity">
    <text evidence="2">Belongs to the methyl-accepting chemotaxis (MCP) protein family.</text>
</comment>
<dbReference type="InterPro" id="IPR004089">
    <property type="entry name" value="MCPsignal_dom"/>
</dbReference>
<keyword evidence="4" id="KW-0175">Coiled coil</keyword>
<feature type="transmembrane region" description="Helical" evidence="6">
    <location>
        <begin position="81"/>
        <end position="98"/>
    </location>
</feature>
<keyword evidence="6" id="KW-0812">Transmembrane</keyword>
<dbReference type="GO" id="GO:0006935">
    <property type="term" value="P:chemotaxis"/>
    <property type="evidence" value="ECO:0007669"/>
    <property type="project" value="InterPro"/>
</dbReference>
<feature type="transmembrane region" description="Helical" evidence="6">
    <location>
        <begin position="53"/>
        <end position="74"/>
    </location>
</feature>
<proteinExistence type="inferred from homology"/>
<accession>A0A845BNL6</accession>
<dbReference type="GO" id="GO:0004888">
    <property type="term" value="F:transmembrane signaling receptor activity"/>
    <property type="evidence" value="ECO:0007669"/>
    <property type="project" value="InterPro"/>
</dbReference>
<evidence type="ECO:0000259" key="7">
    <source>
        <dbReference type="PROSITE" id="PS50111"/>
    </source>
</evidence>